<dbReference type="Proteomes" id="UP000505355">
    <property type="component" value="Chromosome"/>
</dbReference>
<dbReference type="InterPro" id="IPR025250">
    <property type="entry name" value="DUF4199"/>
</dbReference>
<evidence type="ECO:0000313" key="2">
    <source>
        <dbReference type="EMBL" id="QKJ30480.1"/>
    </source>
</evidence>
<sequence length="176" mass="19983">MKKSVLRYGGYAALAELIFFVLTWLFIWAFAPSHKVQGYIGWVDLLCPLVFVYLGIRYYRDKVNNGNISFLQALKVGVLIVLVPALAYALIETIFALYIEPDFYDKLAKYDIEQYRKTLSAAQLDAKIKAINKQLVMNKNPFFNFTAMVLVITSLGVIVTIVSSLLLKQQNKEQSA</sequence>
<feature type="transmembrane region" description="Helical" evidence="1">
    <location>
        <begin position="12"/>
        <end position="31"/>
    </location>
</feature>
<gene>
    <name evidence="2" type="ORF">HQ865_12160</name>
</gene>
<feature type="transmembrane region" description="Helical" evidence="1">
    <location>
        <begin position="37"/>
        <end position="56"/>
    </location>
</feature>
<keyword evidence="1" id="KW-0472">Membrane</keyword>
<dbReference type="RefSeq" id="WP_173415155.1">
    <property type="nucleotide sequence ID" value="NZ_CP054139.1"/>
</dbReference>
<evidence type="ECO:0000256" key="1">
    <source>
        <dbReference type="SAM" id="Phobius"/>
    </source>
</evidence>
<keyword evidence="3" id="KW-1185">Reference proteome</keyword>
<organism evidence="2 3">
    <name type="scientific">Mucilaginibacter mali</name>
    <dbReference type="NCBI Taxonomy" id="2740462"/>
    <lineage>
        <taxon>Bacteria</taxon>
        <taxon>Pseudomonadati</taxon>
        <taxon>Bacteroidota</taxon>
        <taxon>Sphingobacteriia</taxon>
        <taxon>Sphingobacteriales</taxon>
        <taxon>Sphingobacteriaceae</taxon>
        <taxon>Mucilaginibacter</taxon>
    </lineage>
</organism>
<name>A0A7D4UPG7_9SPHI</name>
<reference evidence="2 3" key="1">
    <citation type="submission" date="2020-05" db="EMBL/GenBank/DDBJ databases">
        <title>Mucilaginibacter mali sp. nov.</title>
        <authorList>
            <person name="Kim H.S."/>
            <person name="Lee K.C."/>
            <person name="Suh M.K."/>
            <person name="Kim J.-S."/>
            <person name="Han K.-I."/>
            <person name="Eom M.K."/>
            <person name="Shin Y.K."/>
            <person name="Lee J.-S."/>
        </authorList>
    </citation>
    <scope>NUCLEOTIDE SEQUENCE [LARGE SCALE GENOMIC DNA]</scope>
    <source>
        <strain evidence="2 3">G2-14</strain>
    </source>
</reference>
<accession>A0A7D4UPG7</accession>
<dbReference type="KEGG" id="mmab:HQ865_12160"/>
<feature type="transmembrane region" description="Helical" evidence="1">
    <location>
        <begin position="142"/>
        <end position="167"/>
    </location>
</feature>
<evidence type="ECO:0000313" key="3">
    <source>
        <dbReference type="Proteomes" id="UP000505355"/>
    </source>
</evidence>
<dbReference type="AlphaFoldDB" id="A0A7D4UPG7"/>
<keyword evidence="1" id="KW-0812">Transmembrane</keyword>
<feature type="transmembrane region" description="Helical" evidence="1">
    <location>
        <begin position="76"/>
        <end position="99"/>
    </location>
</feature>
<keyword evidence="1" id="KW-1133">Transmembrane helix</keyword>
<dbReference type="EMBL" id="CP054139">
    <property type="protein sequence ID" value="QKJ30480.1"/>
    <property type="molecule type" value="Genomic_DNA"/>
</dbReference>
<proteinExistence type="predicted"/>
<dbReference type="Pfam" id="PF13858">
    <property type="entry name" value="DUF4199"/>
    <property type="match status" value="1"/>
</dbReference>
<protein>
    <submittedName>
        <fullName evidence="2">DUF4199 domain-containing protein</fullName>
    </submittedName>
</protein>